<dbReference type="EMBL" id="VRMN01000015">
    <property type="protein sequence ID" value="KAA8491163.1"/>
    <property type="molecule type" value="Genomic_DNA"/>
</dbReference>
<dbReference type="PANTHER" id="PTHR46080:SF3">
    <property type="entry name" value="MITOCHONDRIAL SUBSTRATE CARRIER FAMILY PROTEIN"/>
    <property type="match status" value="1"/>
</dbReference>
<dbReference type="OrthoDB" id="250329at2759"/>
<dbReference type="PANTHER" id="PTHR46080">
    <property type="entry name" value="MITOCHONDRIAL SUBSTRATE CARRIER FAMILY PROTEIN J"/>
    <property type="match status" value="1"/>
</dbReference>
<protein>
    <submittedName>
        <fullName evidence="5">Uncharacterized protein</fullName>
    </submittedName>
</protein>
<proteinExistence type="predicted"/>
<feature type="compositionally biased region" description="Polar residues" evidence="4">
    <location>
        <begin position="175"/>
        <end position="188"/>
    </location>
</feature>
<dbReference type="Pfam" id="PF00153">
    <property type="entry name" value="Mito_carr"/>
    <property type="match status" value="1"/>
</dbReference>
<keyword evidence="3" id="KW-0472">Membrane</keyword>
<gene>
    <name evidence="5" type="ORF">FVE85_9458</name>
</gene>
<accession>A0A5J4YKL5</accession>
<comment type="subcellular location">
    <subcellularLocation>
        <location evidence="1">Membrane</location>
        <topology evidence="1">Multi-pass membrane protein</topology>
    </subcellularLocation>
</comment>
<evidence type="ECO:0000313" key="5">
    <source>
        <dbReference type="EMBL" id="KAA8491163.1"/>
    </source>
</evidence>
<evidence type="ECO:0000256" key="4">
    <source>
        <dbReference type="SAM" id="MobiDB-lite"/>
    </source>
</evidence>
<dbReference type="Proteomes" id="UP000324585">
    <property type="component" value="Unassembled WGS sequence"/>
</dbReference>
<reference evidence="6" key="1">
    <citation type="journal article" date="2019" name="Nat. Commun.">
        <title>Expansion of phycobilisome linker gene families in mesophilic red algae.</title>
        <authorList>
            <person name="Lee J."/>
            <person name="Kim D."/>
            <person name="Bhattacharya D."/>
            <person name="Yoon H.S."/>
        </authorList>
    </citation>
    <scope>NUCLEOTIDE SEQUENCE [LARGE SCALE GENOMIC DNA]</scope>
    <source>
        <strain evidence="6">CCMP 1328</strain>
    </source>
</reference>
<organism evidence="5 6">
    <name type="scientific">Porphyridium purpureum</name>
    <name type="common">Red alga</name>
    <name type="synonym">Porphyridium cruentum</name>
    <dbReference type="NCBI Taxonomy" id="35688"/>
    <lineage>
        <taxon>Eukaryota</taxon>
        <taxon>Rhodophyta</taxon>
        <taxon>Bangiophyceae</taxon>
        <taxon>Porphyridiales</taxon>
        <taxon>Porphyridiaceae</taxon>
        <taxon>Porphyridium</taxon>
    </lineage>
</organism>
<keyword evidence="2" id="KW-0812">Transmembrane</keyword>
<dbReference type="Gene3D" id="1.50.40.10">
    <property type="entry name" value="Mitochondrial carrier domain"/>
    <property type="match status" value="1"/>
</dbReference>
<dbReference type="InterPro" id="IPR023395">
    <property type="entry name" value="MCP_dom_sf"/>
</dbReference>
<dbReference type="InterPro" id="IPR018108">
    <property type="entry name" value="MCP_transmembrane"/>
</dbReference>
<dbReference type="SUPFAM" id="SSF103506">
    <property type="entry name" value="Mitochondrial carrier"/>
    <property type="match status" value="2"/>
</dbReference>
<keyword evidence="6" id="KW-1185">Reference proteome</keyword>
<evidence type="ECO:0000313" key="6">
    <source>
        <dbReference type="Proteomes" id="UP000324585"/>
    </source>
</evidence>
<evidence type="ECO:0000256" key="3">
    <source>
        <dbReference type="ARBA" id="ARBA00023136"/>
    </source>
</evidence>
<comment type="caution">
    <text evidence="5">The sequence shown here is derived from an EMBL/GenBank/DDBJ whole genome shotgun (WGS) entry which is preliminary data.</text>
</comment>
<evidence type="ECO:0000256" key="2">
    <source>
        <dbReference type="ARBA" id="ARBA00022692"/>
    </source>
</evidence>
<feature type="region of interest" description="Disordered" evidence="4">
    <location>
        <begin position="168"/>
        <end position="189"/>
    </location>
</feature>
<sequence length="311" mass="34294">MFSSSRYSAAQLSGMRAACRARRRSFRTSLGFRGFYKGLGTVLVVRCRLILNTNLSALWAATALTSTHCRARRESPQSTRRYLALPRARSPALATQTVTVPMDVVSQRLIVQKKSDTRYANGLQLAMWIVRNEGFRQGLYGYQLRPLFQANCNLVGLIRRVQAPAVRGSFKTGPDSEQQSDTGATTSEAPGACCLQRPQACKFLQPWAQATSIILTTPLDVLKVRMQVQETLPGVSRPGVVRTFRTDQGKTASLAFSRRSSANGECFYLGYLHGVSVRIIEAIKQDAGPCRFVVVSVRVKVGLCIVLLKSI</sequence>
<dbReference type="GO" id="GO:0016020">
    <property type="term" value="C:membrane"/>
    <property type="evidence" value="ECO:0007669"/>
    <property type="project" value="UniProtKB-SubCell"/>
</dbReference>
<dbReference type="AlphaFoldDB" id="A0A5J4YKL5"/>
<evidence type="ECO:0000256" key="1">
    <source>
        <dbReference type="ARBA" id="ARBA00004141"/>
    </source>
</evidence>
<name>A0A5J4YKL5_PORPP</name>